<dbReference type="Pfam" id="PF07727">
    <property type="entry name" value="RVT_2"/>
    <property type="match status" value="1"/>
</dbReference>
<dbReference type="CDD" id="cd09272">
    <property type="entry name" value="RNase_HI_RT_Ty1"/>
    <property type="match status" value="1"/>
</dbReference>
<evidence type="ECO:0000313" key="5">
    <source>
        <dbReference type="Proteomes" id="UP000321393"/>
    </source>
</evidence>
<dbReference type="GO" id="GO:0004190">
    <property type="term" value="F:aspartic-type endopeptidase activity"/>
    <property type="evidence" value="ECO:0007669"/>
    <property type="project" value="UniProtKB-KW"/>
</dbReference>
<evidence type="ECO:0000256" key="2">
    <source>
        <dbReference type="SAM" id="MobiDB-lite"/>
    </source>
</evidence>
<dbReference type="OrthoDB" id="1716857at2759"/>
<accession>A0A5A7U8U2</accession>
<feature type="domain" description="Integrase catalytic" evidence="3">
    <location>
        <begin position="645"/>
        <end position="811"/>
    </location>
</feature>
<dbReference type="PANTHER" id="PTHR45523:SF1">
    <property type="entry name" value="TETRATRICOPEPTIDE REPEAT (TPR)-CONTAINING PROTEIN"/>
    <property type="match status" value="1"/>
</dbReference>
<dbReference type="Pfam" id="PF25597">
    <property type="entry name" value="SH3_retrovirus"/>
    <property type="match status" value="1"/>
</dbReference>
<dbReference type="InterPro" id="IPR001584">
    <property type="entry name" value="Integrase_cat-core"/>
</dbReference>
<dbReference type="Pfam" id="PF00665">
    <property type="entry name" value="rve"/>
    <property type="match status" value="1"/>
</dbReference>
<dbReference type="InterPro" id="IPR057670">
    <property type="entry name" value="SH3_retrovirus"/>
</dbReference>
<dbReference type="PANTHER" id="PTHR45523">
    <property type="entry name" value="TETRATRICOPEPTIDE REPEAT (TPR)-CONTAINING PROTEIN-RELATED"/>
    <property type="match status" value="1"/>
</dbReference>
<dbReference type="Pfam" id="PF14223">
    <property type="entry name" value="Retrotran_gag_2"/>
    <property type="match status" value="1"/>
</dbReference>
<keyword evidence="1" id="KW-0378">Hydrolase</keyword>
<organism evidence="4 5">
    <name type="scientific">Cucumis melo var. makuwa</name>
    <name type="common">Oriental melon</name>
    <dbReference type="NCBI Taxonomy" id="1194695"/>
    <lineage>
        <taxon>Eukaryota</taxon>
        <taxon>Viridiplantae</taxon>
        <taxon>Streptophyta</taxon>
        <taxon>Embryophyta</taxon>
        <taxon>Tracheophyta</taxon>
        <taxon>Spermatophyta</taxon>
        <taxon>Magnoliopsida</taxon>
        <taxon>eudicotyledons</taxon>
        <taxon>Gunneridae</taxon>
        <taxon>Pentapetalae</taxon>
        <taxon>rosids</taxon>
        <taxon>fabids</taxon>
        <taxon>Cucurbitales</taxon>
        <taxon>Cucurbitaceae</taxon>
        <taxon>Benincaseae</taxon>
        <taxon>Cucumis</taxon>
    </lineage>
</organism>
<dbReference type="SUPFAM" id="SSF53098">
    <property type="entry name" value="Ribonuclease H-like"/>
    <property type="match status" value="1"/>
</dbReference>
<gene>
    <name evidence="4" type="ORF">E6C27_scaffold1589G00420</name>
</gene>
<feature type="compositionally biased region" description="Basic and acidic residues" evidence="2">
    <location>
        <begin position="1000"/>
        <end position="1016"/>
    </location>
</feature>
<dbReference type="PROSITE" id="PS50994">
    <property type="entry name" value="INTEGRASE"/>
    <property type="match status" value="1"/>
</dbReference>
<keyword evidence="1" id="KW-0645">Protease</keyword>
<feature type="region of interest" description="Disordered" evidence="2">
    <location>
        <begin position="106"/>
        <end position="140"/>
    </location>
</feature>
<dbReference type="InterPro" id="IPR054722">
    <property type="entry name" value="PolX-like_BBD"/>
</dbReference>
<dbReference type="InterPro" id="IPR043502">
    <property type="entry name" value="DNA/RNA_pol_sf"/>
</dbReference>
<feature type="region of interest" description="Disordered" evidence="2">
    <location>
        <begin position="59"/>
        <end position="89"/>
    </location>
</feature>
<dbReference type="Proteomes" id="UP000321393">
    <property type="component" value="Unassembled WGS sequence"/>
</dbReference>
<feature type="compositionally biased region" description="Polar residues" evidence="2">
    <location>
        <begin position="77"/>
        <end position="89"/>
    </location>
</feature>
<feature type="region of interest" description="Disordered" evidence="2">
    <location>
        <begin position="411"/>
        <end position="432"/>
    </location>
</feature>
<dbReference type="GO" id="GO:0003676">
    <property type="term" value="F:nucleic acid binding"/>
    <property type="evidence" value="ECO:0007669"/>
    <property type="project" value="InterPro"/>
</dbReference>
<feature type="region of interest" description="Disordered" evidence="2">
    <location>
        <begin position="941"/>
        <end position="979"/>
    </location>
</feature>
<dbReference type="InterPro" id="IPR013103">
    <property type="entry name" value="RVT_2"/>
</dbReference>
<keyword evidence="1" id="KW-0064">Aspartyl protease</keyword>
<dbReference type="InterPro" id="IPR036397">
    <property type="entry name" value="RNaseH_sf"/>
</dbReference>
<evidence type="ECO:0000256" key="1">
    <source>
        <dbReference type="ARBA" id="ARBA00022750"/>
    </source>
</evidence>
<proteinExistence type="predicted"/>
<reference evidence="4 5" key="1">
    <citation type="submission" date="2019-08" db="EMBL/GenBank/DDBJ databases">
        <title>Draft genome sequences of two oriental melons (Cucumis melo L. var makuwa).</title>
        <authorList>
            <person name="Kwon S.-Y."/>
        </authorList>
    </citation>
    <scope>NUCLEOTIDE SEQUENCE [LARGE SCALE GENOMIC DNA]</scope>
    <source>
        <strain evidence="5">cv. SW 3</strain>
        <tissue evidence="4">Leaf</tissue>
    </source>
</reference>
<comment type="caution">
    <text evidence="4">The sequence shown here is derived from an EMBL/GenBank/DDBJ whole genome shotgun (WGS) entry which is preliminary data.</text>
</comment>
<dbReference type="SUPFAM" id="SSF56672">
    <property type="entry name" value="DNA/RNA polymerases"/>
    <property type="match status" value="1"/>
</dbReference>
<feature type="compositionally biased region" description="Polar residues" evidence="2">
    <location>
        <begin position="107"/>
        <end position="120"/>
    </location>
</feature>
<dbReference type="EMBL" id="SSTE01010910">
    <property type="protein sequence ID" value="KAA0052172.1"/>
    <property type="molecule type" value="Genomic_DNA"/>
</dbReference>
<dbReference type="GO" id="GO:0015074">
    <property type="term" value="P:DNA integration"/>
    <property type="evidence" value="ECO:0007669"/>
    <property type="project" value="InterPro"/>
</dbReference>
<dbReference type="Pfam" id="PF22936">
    <property type="entry name" value="Pol_BBD"/>
    <property type="match status" value="1"/>
</dbReference>
<dbReference type="InterPro" id="IPR012337">
    <property type="entry name" value="RNaseH-like_sf"/>
</dbReference>
<dbReference type="Gene3D" id="3.30.420.10">
    <property type="entry name" value="Ribonuclease H-like superfamily/Ribonuclease H"/>
    <property type="match status" value="1"/>
</dbReference>
<feature type="compositionally biased region" description="Basic residues" evidence="2">
    <location>
        <begin position="413"/>
        <end position="423"/>
    </location>
</feature>
<sequence length="2523" mass="283440">MEKLLQNLQKPPIYPTGVVPQPYVPPSDQKLIHAPLVSGAWAHAPPPFHVTAHPVPFYAPSDVQPSNPSGHPHPHAPSTSSGQHPSTVNLSNQYSKQQLYVDPLQQPLFSGNGIDQPQNRSDIEAGESSTHSKPTELPMYSKNPVTSFPNSQSNYITGSLGSSTGNFSGEKLNGQNYFSWSQSIKMFLEGRYQFGFLTGETVRPPPGDALERLWKGEDSLIRSMLINSMEPQIGKPLLYAATAKDLWDTTQTLYSKRQNASRLYTLRKQVHNCKQGTLDVTTYFNKLSLLWQEMDLCRETVWDTPNDSTQYAKLEEADRVYDFLAGLNPKFDNVCGRILGQRPLPSLMEVCFEVRLEEDRTNAMGVLTTPTIDSAAFSARSSNHDSDKNNGKSISVCEHCKKQWHTKDQCWKLHGRPPGGKKRSSNEKQNSGRAYISETIPASTSQSTDPTVSQTKTPTLGAIAQSGMPQSLGLISIDGKNPWILDSGATDHLTGSSEHFISYAQCAGNEKIRIADGSLAPIAGKGQIVPFDGFALQNVLHVPKLSYNLLSISKITRELHCKAIFLPESVYFQDMSSGRTIGTARHSRGLYILDDDTSCSSLSRVSLLSSYFSTSEQDFDVSPLSCDVCIRAKQHRVSFPSQPYKPTQPFNLIHSDVWGPSKVTTSSGKRWFVTFIDDHTRLTWVYLISDKSEVPSIFQNFYHTIKTQFHTKIAILRSDNGREFQNHNLSEFLASKGIVHQTSCAYTPQQNGVAERKNRHLVEVARSLMLSTSLPSYLWGDAILTAAHLINRMPSRILHLQTPLDCLKESYPSTRLVSEVPLRVFGCTAYVHNFGPNQTKFTPRAQACVFVGYPLHQHGYKCFHPPSRKYFVTMDVTFCENRPYFPVSHLQGENVSEESNNTFEFVEPTLITVSDIDPHPIILPTNQVPWKTYYRRNLRKEVGSPTSQPPAPVQNFEPPRDQGMENPTKPCTNNTMSENDKSDIAVLENMEEKNCDDETEVRIETSNDEAEQGHTRKLDEYDPSLDIPIALRKGTRSCTKHPICNYVSYDNLSPQFRAFTANLDSTIIPKNIYTALECPEWKNAVMEEMKALEKNRTWEICALPKGHKTVGCKWVFSLKYKADGTLDRHKARLVAKGFTQTYGIDYSETFSPVAKLNTVRVLLSVAVNKDWPLYQLDVKNAFLNGDLVEEVYMSPPPGFEAQFGQEVCKLQKSLYGLKQSPRAWFDRFTTFVKSQGYSQGHSDHTLFTKASKTGKIAILIVYVDDIVLTGDDQTEISQLKQRMGDEFEIKDLGNLKYFLGMEVARSKEGISVSQRKYTLDLLTETGMLGCRPADTPIEFNCKLGNSDDQVPVDKEQYQRLVGKLIYLSHTRPDISFAVSVVSQFMQAPYEKHMEAVNRILRYLKNTPGKGLMFRKTNRKTIEAYTDSDWAGSVIDRKSTSGYCTFVWGNLVTWRSKKQSVVARSSAEAEYRAMSLGICEEIWLQKVLSDLHQECETPLKLFCDNKAAISIANNPVQHDRTKHVEIDRHFIKERLDSGSICIPYIPSSQQIADVLTKGLLRPHFDLCVHPSSLSIEGTLGNFRLCDMSLGEDHCWGWLCDIRNPGVESLIKFKFHSYCADDDDYKGYDYSLHGRLSAVRIVFLYRFVQEITVYFMGLATPHTEEAVKLVDKVGDFEWLIQKYEIDGAAALKLDLSLDTPIIIVPKNSNSKDFIQLDLGQLQVTNEFSWHGCPEKDASAVHIDVLHAEILGVNMLVGINGCIGKPMIQEGQGLEVYVRRSLRDVFRKVPTFSLEVVVGLLHGMMSDKEYKVIVDCLYMNLYEQPVLPPSFRGKKSESEDTMRLLVDKVNTNSQILLSRTVTIVSVVVNKALLELCNGIQEESPLALIAIEGLWVSYRMTSFLETDLYLTIPKFSILDIRPVTKPEMRLMLGSSTDTSKQAPLENFPFLKKNSFGNAYSEGNLDMDIPVATMFVLDYRWRKESQSFVLRVQQPRVLVVPDFLLAVVEFFVPALRTITGREETMDPKNDPISKNNSIVLSGSIHRQSEDVIVLSPSRQLVADALGVDDYTYDGCGNTIRLVEETDGKGPHSGRSQPIIVIGRSKRLRFVNVKIENGSLLRKYTYLGNDSSYSVSKEDDVDIILDTLSSDKEEENTASIHETSDISNISSSLESDQSTLRSFTFETQVVSPEFTFYDGTKSSLDDLSYGEKLLRAKLDMSFMYASKENDTWIRALVKDFTIEAGSGLVILDPVDVSGGYTSVKDKTNMSLVTTDICIHLSLSAISLILNLQSQAVEAMMFGNAVPLIACTNFDKLWVSPRENGSSHNLTFWRPRAPSNYVILGDCVTSRFSKQNPLLITPARRVNPQLSFNVSSEEVEHLDRSIELERQKHFSLQKQISMPGFNARKSQNLQICLLQLALVPINWQKPVLSGVNVGKDDLIQIANLLGQGGKDITSLEVEDIHSKEAFNWFAKGKFGNILRSPWVNIARVWRSVDSLAFFNPDNGLRIGFWADPWVGNTHQGAVFKAL</sequence>
<protein>
    <submittedName>
        <fullName evidence="4">Retrovirus-related Pol polyprotein from transposon TNT 1-94</fullName>
    </submittedName>
</protein>
<feature type="region of interest" description="Disordered" evidence="2">
    <location>
        <begin position="993"/>
        <end position="1016"/>
    </location>
</feature>
<evidence type="ECO:0000259" key="3">
    <source>
        <dbReference type="PROSITE" id="PS50994"/>
    </source>
</evidence>
<name>A0A5A7U8U2_CUCMM</name>
<evidence type="ECO:0000313" key="4">
    <source>
        <dbReference type="EMBL" id="KAA0052172.1"/>
    </source>
</evidence>